<feature type="region of interest" description="Disordered" evidence="1">
    <location>
        <begin position="18"/>
        <end position="42"/>
    </location>
</feature>
<organism evidence="2 3">
    <name type="scientific">Liparis tanakae</name>
    <name type="common">Tanaka's snailfish</name>
    <dbReference type="NCBI Taxonomy" id="230148"/>
    <lineage>
        <taxon>Eukaryota</taxon>
        <taxon>Metazoa</taxon>
        <taxon>Chordata</taxon>
        <taxon>Craniata</taxon>
        <taxon>Vertebrata</taxon>
        <taxon>Euteleostomi</taxon>
        <taxon>Actinopterygii</taxon>
        <taxon>Neopterygii</taxon>
        <taxon>Teleostei</taxon>
        <taxon>Neoteleostei</taxon>
        <taxon>Acanthomorphata</taxon>
        <taxon>Eupercaria</taxon>
        <taxon>Perciformes</taxon>
        <taxon>Cottioidei</taxon>
        <taxon>Cottales</taxon>
        <taxon>Liparidae</taxon>
        <taxon>Liparis</taxon>
    </lineage>
</organism>
<sequence length="246" mass="26968">MQQRGNLQQCMCIILEEEEEGEEGEEETIGNRLHGGSEAYPEKLEEPTHGHAHRLAHTHDGDGCFESVTPALDAKSCRHGNKASEVLGRLLAEETKEASLYTSMDGIGHDESAGSNTAARKPLSPATTRPPIISRRQTHSKVEPKAELKLSTTIKENPYGKGTRQFPVPEQAHVCRRFSSAFSSPIASPSPEVRPVMGTLVNTDTDPQRSEAAGVNHLDRTSDLIRVEEKRRLILSSGSPRMMQAL</sequence>
<gene>
    <name evidence="2" type="ORF">EYF80_023458</name>
</gene>
<dbReference type="AlphaFoldDB" id="A0A4Z2HNJ2"/>
<name>A0A4Z2HNJ2_9TELE</name>
<dbReference type="Proteomes" id="UP000314294">
    <property type="component" value="Unassembled WGS sequence"/>
</dbReference>
<feature type="compositionally biased region" description="Acidic residues" evidence="1">
    <location>
        <begin position="18"/>
        <end position="28"/>
    </location>
</feature>
<evidence type="ECO:0000313" key="2">
    <source>
        <dbReference type="EMBL" id="TNN66322.1"/>
    </source>
</evidence>
<proteinExistence type="predicted"/>
<evidence type="ECO:0000313" key="3">
    <source>
        <dbReference type="Proteomes" id="UP000314294"/>
    </source>
</evidence>
<dbReference type="EMBL" id="SRLO01000221">
    <property type="protein sequence ID" value="TNN66322.1"/>
    <property type="molecule type" value="Genomic_DNA"/>
</dbReference>
<evidence type="ECO:0000256" key="1">
    <source>
        <dbReference type="SAM" id="MobiDB-lite"/>
    </source>
</evidence>
<comment type="caution">
    <text evidence="2">The sequence shown here is derived from an EMBL/GenBank/DDBJ whole genome shotgun (WGS) entry which is preliminary data.</text>
</comment>
<feature type="region of interest" description="Disordered" evidence="1">
    <location>
        <begin position="109"/>
        <end position="131"/>
    </location>
</feature>
<accession>A0A4Z2HNJ2</accession>
<reference evidence="2 3" key="1">
    <citation type="submission" date="2019-03" db="EMBL/GenBank/DDBJ databases">
        <title>First draft genome of Liparis tanakae, snailfish: a comprehensive survey of snailfish specific genes.</title>
        <authorList>
            <person name="Kim W."/>
            <person name="Song I."/>
            <person name="Jeong J.-H."/>
            <person name="Kim D."/>
            <person name="Kim S."/>
            <person name="Ryu S."/>
            <person name="Song J.Y."/>
            <person name="Lee S.K."/>
        </authorList>
    </citation>
    <scope>NUCLEOTIDE SEQUENCE [LARGE SCALE GENOMIC DNA]</scope>
    <source>
        <tissue evidence="2">Muscle</tissue>
    </source>
</reference>
<keyword evidence="3" id="KW-1185">Reference proteome</keyword>
<protein>
    <submittedName>
        <fullName evidence="2">Uncharacterized protein</fullName>
    </submittedName>
</protein>